<comment type="caution">
    <text evidence="2">The sequence shown here is derived from an EMBL/GenBank/DDBJ whole genome shotgun (WGS) entry which is preliminary data.</text>
</comment>
<reference evidence="2 3" key="1">
    <citation type="submission" date="2024-02" db="EMBL/GenBank/DDBJ databases">
        <title>Discinaceae phylogenomics.</title>
        <authorList>
            <person name="Dirks A.C."/>
            <person name="James T.Y."/>
        </authorList>
    </citation>
    <scope>NUCLEOTIDE SEQUENCE [LARGE SCALE GENOMIC DNA]</scope>
    <source>
        <strain evidence="2 3">ACD0624</strain>
    </source>
</reference>
<organism evidence="2 3">
    <name type="scientific">Discina gigas</name>
    <dbReference type="NCBI Taxonomy" id="1032678"/>
    <lineage>
        <taxon>Eukaryota</taxon>
        <taxon>Fungi</taxon>
        <taxon>Dikarya</taxon>
        <taxon>Ascomycota</taxon>
        <taxon>Pezizomycotina</taxon>
        <taxon>Pezizomycetes</taxon>
        <taxon>Pezizales</taxon>
        <taxon>Discinaceae</taxon>
        <taxon>Discina</taxon>
    </lineage>
</organism>
<evidence type="ECO:0000313" key="3">
    <source>
        <dbReference type="Proteomes" id="UP001447188"/>
    </source>
</evidence>
<evidence type="ECO:0000313" key="2">
    <source>
        <dbReference type="EMBL" id="KAL0630360.1"/>
    </source>
</evidence>
<dbReference type="EMBL" id="JBBBZM010000762">
    <property type="protein sequence ID" value="KAL0630360.1"/>
    <property type="molecule type" value="Genomic_DNA"/>
</dbReference>
<feature type="region of interest" description="Disordered" evidence="1">
    <location>
        <begin position="29"/>
        <end position="79"/>
    </location>
</feature>
<dbReference type="Proteomes" id="UP001447188">
    <property type="component" value="Unassembled WGS sequence"/>
</dbReference>
<accession>A0ABR3G349</accession>
<evidence type="ECO:0000256" key="1">
    <source>
        <dbReference type="SAM" id="MobiDB-lite"/>
    </source>
</evidence>
<protein>
    <recommendedName>
        <fullName evidence="4">Relaxase</fullName>
    </recommendedName>
</protein>
<name>A0ABR3G349_9PEZI</name>
<feature type="non-terminal residue" evidence="2">
    <location>
        <position position="1"/>
    </location>
</feature>
<proteinExistence type="predicted"/>
<sequence>LAEATAKASGIEKEHAVVVEEDRQEHINAAVAEAQASRIQEQEDADERMRREQERRMPSWKSNGHDLDDQNNGPKPGGR</sequence>
<keyword evidence="3" id="KW-1185">Reference proteome</keyword>
<feature type="compositionally biased region" description="Basic and acidic residues" evidence="1">
    <location>
        <begin position="47"/>
        <end position="68"/>
    </location>
</feature>
<gene>
    <name evidence="2" type="ORF">Q9L58_010792</name>
</gene>
<evidence type="ECO:0008006" key="4">
    <source>
        <dbReference type="Google" id="ProtNLM"/>
    </source>
</evidence>